<protein>
    <submittedName>
        <fullName evidence="4">Phage integrase family site specific recombinase</fullName>
    </submittedName>
</protein>
<dbReference type="Gene3D" id="1.10.443.10">
    <property type="entry name" value="Intergrase catalytic core"/>
    <property type="match status" value="1"/>
</dbReference>
<reference evidence="4" key="2">
    <citation type="journal article" date="2014" name="ISME J.">
        <title>Microbial stratification in low pH oxic and suboxic macroscopic growths along an acid mine drainage.</title>
        <authorList>
            <person name="Mendez-Garcia C."/>
            <person name="Mesa V."/>
            <person name="Sprenger R.R."/>
            <person name="Richter M."/>
            <person name="Diez M.S."/>
            <person name="Solano J."/>
            <person name="Bargiela R."/>
            <person name="Golyshina O.V."/>
            <person name="Manteca A."/>
            <person name="Ramos J.L."/>
            <person name="Gallego J.R."/>
            <person name="Llorente I."/>
            <person name="Martins Dos Santos V.A."/>
            <person name="Jensen O.N."/>
            <person name="Pelaez A.I."/>
            <person name="Sanchez J."/>
            <person name="Ferrer M."/>
        </authorList>
    </citation>
    <scope>NUCLEOTIDE SEQUENCE</scope>
</reference>
<comment type="caution">
    <text evidence="4">The sequence shown here is derived from an EMBL/GenBank/DDBJ whole genome shotgun (WGS) entry which is preliminary data.</text>
</comment>
<organism evidence="4">
    <name type="scientific">mine drainage metagenome</name>
    <dbReference type="NCBI Taxonomy" id="410659"/>
    <lineage>
        <taxon>unclassified sequences</taxon>
        <taxon>metagenomes</taxon>
        <taxon>ecological metagenomes</taxon>
    </lineage>
</organism>
<dbReference type="GO" id="GO:0006310">
    <property type="term" value="P:DNA recombination"/>
    <property type="evidence" value="ECO:0007669"/>
    <property type="project" value="UniProtKB-KW"/>
</dbReference>
<dbReference type="PROSITE" id="PS51898">
    <property type="entry name" value="TYR_RECOMBINASE"/>
    <property type="match status" value="1"/>
</dbReference>
<dbReference type="Gene3D" id="1.10.150.130">
    <property type="match status" value="1"/>
</dbReference>
<keyword evidence="2" id="KW-0233">DNA recombination</keyword>
<dbReference type="AlphaFoldDB" id="T0YET3"/>
<reference evidence="4" key="1">
    <citation type="submission" date="2013-08" db="EMBL/GenBank/DDBJ databases">
        <authorList>
            <person name="Mendez C."/>
            <person name="Richter M."/>
            <person name="Ferrer M."/>
            <person name="Sanchez J."/>
        </authorList>
    </citation>
    <scope>NUCLEOTIDE SEQUENCE</scope>
</reference>
<dbReference type="InterPro" id="IPR002104">
    <property type="entry name" value="Integrase_catalytic"/>
</dbReference>
<name>T0YET3_9ZZZZ</name>
<feature type="domain" description="Tyr recombinase" evidence="3">
    <location>
        <begin position="160"/>
        <end position="348"/>
    </location>
</feature>
<dbReference type="PANTHER" id="PTHR30349:SF94">
    <property type="entry name" value="INTEGRASE_RECOMBINASE HI_1414-RELATED"/>
    <property type="match status" value="1"/>
</dbReference>
<dbReference type="PANTHER" id="PTHR30349">
    <property type="entry name" value="PHAGE INTEGRASE-RELATED"/>
    <property type="match status" value="1"/>
</dbReference>
<evidence type="ECO:0000313" key="4">
    <source>
        <dbReference type="EMBL" id="EQD31608.1"/>
    </source>
</evidence>
<dbReference type="SUPFAM" id="SSF56349">
    <property type="entry name" value="DNA breaking-rejoining enzymes"/>
    <property type="match status" value="1"/>
</dbReference>
<dbReference type="InterPro" id="IPR050090">
    <property type="entry name" value="Tyrosine_recombinase_XerCD"/>
</dbReference>
<dbReference type="InterPro" id="IPR011010">
    <property type="entry name" value="DNA_brk_join_enz"/>
</dbReference>
<dbReference type="InterPro" id="IPR010998">
    <property type="entry name" value="Integrase_recombinase_N"/>
</dbReference>
<dbReference type="EMBL" id="AUZX01014648">
    <property type="protein sequence ID" value="EQD31608.1"/>
    <property type="molecule type" value="Genomic_DNA"/>
</dbReference>
<evidence type="ECO:0000259" key="3">
    <source>
        <dbReference type="PROSITE" id="PS51898"/>
    </source>
</evidence>
<evidence type="ECO:0000256" key="2">
    <source>
        <dbReference type="ARBA" id="ARBA00023172"/>
    </source>
</evidence>
<accession>T0YET3</accession>
<dbReference type="Pfam" id="PF00589">
    <property type="entry name" value="Phage_integrase"/>
    <property type="match status" value="1"/>
</dbReference>
<dbReference type="GO" id="GO:0015074">
    <property type="term" value="P:DNA integration"/>
    <property type="evidence" value="ECO:0007669"/>
    <property type="project" value="InterPro"/>
</dbReference>
<gene>
    <name evidence="4" type="ORF">B1A_19853</name>
</gene>
<proteinExistence type="predicted"/>
<keyword evidence="1" id="KW-0238">DNA-binding</keyword>
<dbReference type="GO" id="GO:0003677">
    <property type="term" value="F:DNA binding"/>
    <property type="evidence" value="ECO:0007669"/>
    <property type="project" value="UniProtKB-KW"/>
</dbReference>
<dbReference type="InterPro" id="IPR013762">
    <property type="entry name" value="Integrase-like_cat_sf"/>
</dbReference>
<dbReference type="CDD" id="cd00796">
    <property type="entry name" value="INT_Rci_Hp1_C"/>
    <property type="match status" value="1"/>
</dbReference>
<evidence type="ECO:0000256" key="1">
    <source>
        <dbReference type="ARBA" id="ARBA00023125"/>
    </source>
</evidence>
<sequence length="348" mass="38960">MATIRNRGAYQWQAIVRRRGYPLTSKTLDSRKEAQLWARTVESEMDRGVYLPRNDAERTLLHDLIERYRRDVLPSKRGKHFGPALRVLDEHLGRRSLAAVTSKVVADFRDARLRSGLSASTVRKEVNLLSRIIDLAGKEWGIALPTNVCKMVSRPKENNARERRLEEGEEAYLLAACRPMLAALVRLALESGARVGELLALRWKDVDLDKHTALVRGIDGNGTKNGDAIRGIPLSSKACAVLATLPRSSERVIPNWRGADSVNKPWGIARARARAAYESDCKVAGQALRGGFLENLHFHDLRHEATSRLVERGVFGDLEIAGITGHKTLTMLKRYTHLRTQDLARKLG</sequence>